<dbReference type="EMBL" id="PYHO01000013">
    <property type="protein sequence ID" value="PSR45769.1"/>
    <property type="molecule type" value="Genomic_DNA"/>
</dbReference>
<dbReference type="HAMAP" id="MF_01845">
    <property type="entry name" value="UPF0597"/>
    <property type="match status" value="1"/>
</dbReference>
<dbReference type="AlphaFoldDB" id="A0A2T2XZN9"/>
<dbReference type="Pfam" id="PF03313">
    <property type="entry name" value="SDH_alpha"/>
    <property type="match status" value="1"/>
</dbReference>
<dbReference type="PIRSF" id="PIRSF006054">
    <property type="entry name" value="UCP006054"/>
    <property type="match status" value="1"/>
</dbReference>
<dbReference type="Proteomes" id="UP000240892">
    <property type="component" value="Unassembled WGS sequence"/>
</dbReference>
<protein>
    <recommendedName>
        <fullName evidence="1">UPF0597 protein C8256_16520</fullName>
    </recommendedName>
</protein>
<gene>
    <name evidence="3" type="ORF">C8256_16520</name>
</gene>
<dbReference type="InterPro" id="IPR021144">
    <property type="entry name" value="UPF0597"/>
</dbReference>
<dbReference type="GO" id="GO:0080146">
    <property type="term" value="F:L-cysteine desulfhydrase activity"/>
    <property type="evidence" value="ECO:0007669"/>
    <property type="project" value="TreeGrafter"/>
</dbReference>
<dbReference type="PANTHER" id="PTHR30501">
    <property type="entry name" value="UPF0597 PROTEIN YHAM"/>
    <property type="match status" value="1"/>
</dbReference>
<evidence type="ECO:0000256" key="1">
    <source>
        <dbReference type="HAMAP-Rule" id="MF_01845"/>
    </source>
</evidence>
<evidence type="ECO:0000313" key="3">
    <source>
        <dbReference type="EMBL" id="PSR45769.1"/>
    </source>
</evidence>
<evidence type="ECO:0000313" key="4">
    <source>
        <dbReference type="Proteomes" id="UP000240892"/>
    </source>
</evidence>
<comment type="similarity">
    <text evidence="1">Belongs to the UPF0597 family.</text>
</comment>
<keyword evidence="4" id="KW-1185">Reference proteome</keyword>
<sequence>MRYVSPSLFIQWLKQEVTPALGCTEPVAIAFTAAYAARYLPGPCERISGFISANLYKNAMGVTIPGTTVSGVSLAAAIGAFGGHADKGLRALEGITEHHVELANALINTGNVTINVEDTSDFIHLDLTLFAAGQSCRVVVKGTHTNVVALYLNDEPLTLEQPDEKAANHHALPTFSLRDAFDFITAAPAEEIAFILEAGRLNSALSQEGKRKKYGLNINGAFADAVNKGLMSNDLMSKVIIDTVAASDARMGGAPVIAMSNFGSGNQGITATMPVVTVANHLNADEDTLARALALSHLTAISIHSRYTRLSALCAASTAAMGSAAGMAWLFTRDPDVINAAITNMVSDITGMICDGASNSCAMKVSSVVSSAFKAVLMAMQNSCASANDGIVCRDVEQTINNLCRLVVHPMTHTDKEIISIMVDKSFPRDAVLVDSVAH</sequence>
<reference evidence="3 4" key="1">
    <citation type="submission" date="2018-03" db="EMBL/GenBank/DDBJ databases">
        <title>First report of an OXA-48+CTX-M-M-producing Kluyvera ascorbata clone recovered from patients admitted in a University Hospital in Madrid, Spain.</title>
        <authorList>
            <person name="Hernandez-Garcia M."/>
            <person name="Leon-Sampedro R."/>
            <person name="Perez-Viso B."/>
            <person name="Morosini M.I."/>
            <person name="Lopez-Fresnena N."/>
            <person name="Coque T.M."/>
            <person name="Bonten M."/>
            <person name="Malhotra-Kumar S."/>
            <person name="Ruiz-Garbajosa P."/>
            <person name="Canton R."/>
        </authorList>
    </citation>
    <scope>NUCLEOTIDE SEQUENCE [LARGE SCALE GENOMIC DNA]</scope>
    <source>
        <strain evidence="3 4">KA2</strain>
    </source>
</reference>
<dbReference type="RefSeq" id="WP_106928604.1">
    <property type="nucleotide sequence ID" value="NZ_CABMMU010000013.1"/>
</dbReference>
<accession>A0A2T2XZN9</accession>
<dbReference type="GO" id="GO:0019450">
    <property type="term" value="P:L-cysteine catabolic process to pyruvate"/>
    <property type="evidence" value="ECO:0007669"/>
    <property type="project" value="TreeGrafter"/>
</dbReference>
<evidence type="ECO:0000259" key="2">
    <source>
        <dbReference type="Pfam" id="PF03313"/>
    </source>
</evidence>
<dbReference type="PANTHER" id="PTHR30501:SF2">
    <property type="entry name" value="UPF0597 PROTEIN YHAM"/>
    <property type="match status" value="1"/>
</dbReference>
<feature type="domain" description="Serine dehydratase-like alpha subunit" evidence="2">
    <location>
        <begin position="188"/>
        <end position="419"/>
    </location>
</feature>
<comment type="caution">
    <text evidence="3">The sequence shown here is derived from an EMBL/GenBank/DDBJ whole genome shotgun (WGS) entry which is preliminary data.</text>
</comment>
<organism evidence="3 4">
    <name type="scientific">Kluyvera genomosp. 2</name>
    <dbReference type="NCBI Taxonomy" id="2774054"/>
    <lineage>
        <taxon>Bacteria</taxon>
        <taxon>Pseudomonadati</taxon>
        <taxon>Pseudomonadota</taxon>
        <taxon>Gammaproteobacteria</taxon>
        <taxon>Enterobacterales</taxon>
        <taxon>Enterobacteriaceae</taxon>
        <taxon>Kluyvera</taxon>
    </lineage>
</organism>
<proteinExistence type="inferred from homology"/>
<dbReference type="InterPro" id="IPR005130">
    <property type="entry name" value="Ser_deHydtase-like_asu"/>
</dbReference>
<name>A0A2T2XZN9_9ENTR</name>